<comment type="catalytic activity">
    <reaction evidence="1">
        <text>L-aspartyl-tRNA(Asn) + L-glutamine + ATP + H2O = L-asparaginyl-tRNA(Asn) + L-glutamate + ADP + phosphate + 2 H(+)</text>
        <dbReference type="Rhea" id="RHEA:14513"/>
        <dbReference type="Rhea" id="RHEA-COMP:9674"/>
        <dbReference type="Rhea" id="RHEA-COMP:9677"/>
        <dbReference type="ChEBI" id="CHEBI:15377"/>
        <dbReference type="ChEBI" id="CHEBI:15378"/>
        <dbReference type="ChEBI" id="CHEBI:29985"/>
        <dbReference type="ChEBI" id="CHEBI:30616"/>
        <dbReference type="ChEBI" id="CHEBI:43474"/>
        <dbReference type="ChEBI" id="CHEBI:58359"/>
        <dbReference type="ChEBI" id="CHEBI:78515"/>
        <dbReference type="ChEBI" id="CHEBI:78516"/>
        <dbReference type="ChEBI" id="CHEBI:456216"/>
    </reaction>
</comment>
<dbReference type="AlphaFoldDB" id="A0A3D8I514"/>
<comment type="subunit">
    <text evidence="1">Heterotrimer of A, B and C subunits.</text>
</comment>
<keyword evidence="1" id="KW-0067">ATP-binding</keyword>
<dbReference type="HAMAP" id="MF_00122">
    <property type="entry name" value="GatC"/>
    <property type="match status" value="1"/>
</dbReference>
<reference evidence="2 3" key="1">
    <citation type="submission" date="2018-04" db="EMBL/GenBank/DDBJ databases">
        <title>Novel Campyloabacter and Helicobacter Species and Strains.</title>
        <authorList>
            <person name="Mannion A.J."/>
            <person name="Shen Z."/>
            <person name="Fox J.G."/>
        </authorList>
    </citation>
    <scope>NUCLEOTIDE SEQUENCE [LARGE SCALE GENOMIC DNA]</scope>
    <source>
        <strain evidence="2 3">MIT 98-6070</strain>
    </source>
</reference>
<gene>
    <name evidence="1" type="primary">gatC</name>
    <name evidence="2" type="ORF">CQA63_03240</name>
</gene>
<evidence type="ECO:0000313" key="2">
    <source>
        <dbReference type="EMBL" id="RDU60243.1"/>
    </source>
</evidence>
<dbReference type="EMBL" id="NXLR01000004">
    <property type="protein sequence ID" value="RDU60243.1"/>
    <property type="molecule type" value="Genomic_DNA"/>
</dbReference>
<accession>A0A3D8I514</accession>
<dbReference type="NCBIfam" id="TIGR00135">
    <property type="entry name" value="gatC"/>
    <property type="match status" value="1"/>
</dbReference>
<dbReference type="SUPFAM" id="SSF141000">
    <property type="entry name" value="Glu-tRNAGln amidotransferase C subunit"/>
    <property type="match status" value="1"/>
</dbReference>
<dbReference type="GO" id="GO:0050567">
    <property type="term" value="F:glutaminyl-tRNA synthase (glutamine-hydrolyzing) activity"/>
    <property type="evidence" value="ECO:0007669"/>
    <property type="project" value="UniProtKB-UniRule"/>
</dbReference>
<dbReference type="GO" id="GO:0006412">
    <property type="term" value="P:translation"/>
    <property type="evidence" value="ECO:0007669"/>
    <property type="project" value="UniProtKB-UniRule"/>
</dbReference>
<dbReference type="RefSeq" id="WP_104699490.1">
    <property type="nucleotide sequence ID" value="NZ_FZPP01000007.1"/>
</dbReference>
<organism evidence="2 3">
    <name type="scientific">Helicobacter marmotae</name>
    <dbReference type="NCBI Taxonomy" id="152490"/>
    <lineage>
        <taxon>Bacteria</taxon>
        <taxon>Pseudomonadati</taxon>
        <taxon>Campylobacterota</taxon>
        <taxon>Epsilonproteobacteria</taxon>
        <taxon>Campylobacterales</taxon>
        <taxon>Helicobacteraceae</taxon>
        <taxon>Helicobacter</taxon>
    </lineage>
</organism>
<comment type="catalytic activity">
    <reaction evidence="1">
        <text>L-glutamyl-tRNA(Gln) + L-glutamine + ATP + H2O = L-glutaminyl-tRNA(Gln) + L-glutamate + ADP + phosphate + H(+)</text>
        <dbReference type="Rhea" id="RHEA:17521"/>
        <dbReference type="Rhea" id="RHEA-COMP:9681"/>
        <dbReference type="Rhea" id="RHEA-COMP:9684"/>
        <dbReference type="ChEBI" id="CHEBI:15377"/>
        <dbReference type="ChEBI" id="CHEBI:15378"/>
        <dbReference type="ChEBI" id="CHEBI:29985"/>
        <dbReference type="ChEBI" id="CHEBI:30616"/>
        <dbReference type="ChEBI" id="CHEBI:43474"/>
        <dbReference type="ChEBI" id="CHEBI:58359"/>
        <dbReference type="ChEBI" id="CHEBI:78520"/>
        <dbReference type="ChEBI" id="CHEBI:78521"/>
        <dbReference type="ChEBI" id="CHEBI:456216"/>
    </reaction>
</comment>
<dbReference type="OrthoDB" id="9813938at2"/>
<dbReference type="InterPro" id="IPR003837">
    <property type="entry name" value="GatC"/>
</dbReference>
<keyword evidence="1" id="KW-0547">Nucleotide-binding</keyword>
<protein>
    <recommendedName>
        <fullName evidence="1">Aspartyl/glutamyl-tRNA(Asn/Gln) amidotransferase subunit C</fullName>
        <shortName evidence="1">Asp/Glu-ADT subunit C</shortName>
        <ecNumber evidence="1">6.3.5.-</ecNumber>
    </recommendedName>
</protein>
<sequence>MQIDDALLSKLERLSMLKIDENKRASTQAQLTEILGFVENLSIIEVQKDCFEEQLKTPLREDVPQDANIAKDVLSHAPHAQDNFFIVPKIIE</sequence>
<dbReference type="InterPro" id="IPR036113">
    <property type="entry name" value="Asp/Glu-ADT_sf_sub_c"/>
</dbReference>
<evidence type="ECO:0000313" key="3">
    <source>
        <dbReference type="Proteomes" id="UP000256599"/>
    </source>
</evidence>
<dbReference type="EC" id="6.3.5.-" evidence="1"/>
<name>A0A3D8I514_9HELI</name>
<dbReference type="Proteomes" id="UP000256599">
    <property type="component" value="Unassembled WGS sequence"/>
</dbReference>
<dbReference type="Gene3D" id="1.10.20.60">
    <property type="entry name" value="Glu-tRNAGln amidotransferase C subunit, N-terminal domain"/>
    <property type="match status" value="1"/>
</dbReference>
<evidence type="ECO:0000256" key="1">
    <source>
        <dbReference type="HAMAP-Rule" id="MF_00122"/>
    </source>
</evidence>
<comment type="similarity">
    <text evidence="1">Belongs to the GatC family.</text>
</comment>
<keyword evidence="1" id="KW-0648">Protein biosynthesis</keyword>
<comment type="caution">
    <text evidence="2">The sequence shown here is derived from an EMBL/GenBank/DDBJ whole genome shotgun (WGS) entry which is preliminary data.</text>
</comment>
<proteinExistence type="inferred from homology"/>
<dbReference type="GO" id="GO:0016740">
    <property type="term" value="F:transferase activity"/>
    <property type="evidence" value="ECO:0007669"/>
    <property type="project" value="UniProtKB-KW"/>
</dbReference>
<dbReference type="Pfam" id="PF02686">
    <property type="entry name" value="GatC"/>
    <property type="match status" value="1"/>
</dbReference>
<keyword evidence="3" id="KW-1185">Reference proteome</keyword>
<dbReference type="GO" id="GO:0005524">
    <property type="term" value="F:ATP binding"/>
    <property type="evidence" value="ECO:0007669"/>
    <property type="project" value="UniProtKB-KW"/>
</dbReference>
<keyword evidence="1" id="KW-0436">Ligase</keyword>
<dbReference type="GO" id="GO:0006450">
    <property type="term" value="P:regulation of translational fidelity"/>
    <property type="evidence" value="ECO:0007669"/>
    <property type="project" value="InterPro"/>
</dbReference>
<comment type="function">
    <text evidence="1">Allows the formation of correctly charged Asn-tRNA(Asn) or Gln-tRNA(Gln) through the transamidation of misacylated Asp-tRNA(Asn) or Glu-tRNA(Gln) in organisms which lack either or both of asparaginyl-tRNA or glutaminyl-tRNA synthetases. The reaction takes place in the presence of glutamine and ATP through an activated phospho-Asp-tRNA(Asn) or phospho-Glu-tRNA(Gln).</text>
</comment>
<dbReference type="GO" id="GO:0050566">
    <property type="term" value="F:asparaginyl-tRNA synthase (glutamine-hydrolyzing) activity"/>
    <property type="evidence" value="ECO:0007669"/>
    <property type="project" value="RHEA"/>
</dbReference>
<keyword evidence="2" id="KW-0808">Transferase</keyword>